<dbReference type="Pfam" id="PF00593">
    <property type="entry name" value="TonB_dep_Rec_b-barrel"/>
    <property type="match status" value="1"/>
</dbReference>
<keyword evidence="5 9" id="KW-0798">TonB box</keyword>
<dbReference type="InterPro" id="IPR036942">
    <property type="entry name" value="Beta-barrel_TonB_sf"/>
</dbReference>
<dbReference type="InterPro" id="IPR012910">
    <property type="entry name" value="Plug_dom"/>
</dbReference>
<protein>
    <submittedName>
        <fullName evidence="13">TonB-dependent receptor</fullName>
    </submittedName>
</protein>
<dbReference type="PROSITE" id="PS52016">
    <property type="entry name" value="TONB_DEPENDENT_REC_3"/>
    <property type="match status" value="1"/>
</dbReference>
<evidence type="ECO:0000256" key="9">
    <source>
        <dbReference type="RuleBase" id="RU003357"/>
    </source>
</evidence>
<evidence type="ECO:0000256" key="8">
    <source>
        <dbReference type="PROSITE-ProRule" id="PRU01360"/>
    </source>
</evidence>
<dbReference type="InterPro" id="IPR013784">
    <property type="entry name" value="Carb-bd-like_fold"/>
</dbReference>
<evidence type="ECO:0000256" key="7">
    <source>
        <dbReference type="ARBA" id="ARBA00023237"/>
    </source>
</evidence>
<keyword evidence="4 8" id="KW-0812">Transmembrane</keyword>
<reference evidence="13" key="1">
    <citation type="submission" date="2021-02" db="EMBL/GenBank/DDBJ databases">
        <title>Natronogracilivirga saccharolytica gen. nov. sp. nov. a new anaerobic, haloalkiliphilic carbohydrate-fermenting bacterium from soda lake and proposing of Cyclonatronumiaceae fam. nov. in the phylum Balneolaeota.</title>
        <authorList>
            <person name="Zhilina T.N."/>
            <person name="Sorokin D.Y."/>
            <person name="Zavarzina D.G."/>
            <person name="Toshchakov S.V."/>
            <person name="Kublanov I.V."/>
        </authorList>
    </citation>
    <scope>NUCLEOTIDE SEQUENCE</scope>
    <source>
        <strain evidence="13">Z-1702</strain>
    </source>
</reference>
<name>A0A8J7UXK1_9BACT</name>
<feature type="chain" id="PRO_5035177911" evidence="10">
    <location>
        <begin position="19"/>
        <end position="797"/>
    </location>
</feature>
<evidence type="ECO:0000256" key="1">
    <source>
        <dbReference type="ARBA" id="ARBA00004571"/>
    </source>
</evidence>
<organism evidence="13 14">
    <name type="scientific">Natronogracilivirga saccharolytica</name>
    <dbReference type="NCBI Taxonomy" id="2812953"/>
    <lineage>
        <taxon>Bacteria</taxon>
        <taxon>Pseudomonadati</taxon>
        <taxon>Balneolota</taxon>
        <taxon>Balneolia</taxon>
        <taxon>Balneolales</taxon>
        <taxon>Cyclonatronaceae</taxon>
        <taxon>Natronogracilivirga</taxon>
    </lineage>
</organism>
<dbReference type="SUPFAM" id="SSF49452">
    <property type="entry name" value="Starch-binding domain-like"/>
    <property type="match status" value="1"/>
</dbReference>
<comment type="caution">
    <text evidence="13">The sequence shown here is derived from an EMBL/GenBank/DDBJ whole genome shotgun (WGS) entry which is preliminary data.</text>
</comment>
<dbReference type="Gene3D" id="2.170.130.10">
    <property type="entry name" value="TonB-dependent receptor, plug domain"/>
    <property type="match status" value="1"/>
</dbReference>
<dbReference type="AlphaFoldDB" id="A0A8J7UXK1"/>
<dbReference type="SUPFAM" id="SSF56935">
    <property type="entry name" value="Porins"/>
    <property type="match status" value="1"/>
</dbReference>
<dbReference type="GO" id="GO:0030246">
    <property type="term" value="F:carbohydrate binding"/>
    <property type="evidence" value="ECO:0007669"/>
    <property type="project" value="InterPro"/>
</dbReference>
<comment type="subcellular location">
    <subcellularLocation>
        <location evidence="1 8">Cell outer membrane</location>
        <topology evidence="1 8">Multi-pass membrane protein</topology>
    </subcellularLocation>
</comment>
<keyword evidence="13" id="KW-0675">Receptor</keyword>
<keyword evidence="10" id="KW-0732">Signal</keyword>
<keyword evidence="2 8" id="KW-0813">Transport</keyword>
<dbReference type="PANTHER" id="PTHR30442">
    <property type="entry name" value="IRON III DICITRATE TRANSPORT PROTEIN FECA"/>
    <property type="match status" value="1"/>
</dbReference>
<dbReference type="InterPro" id="IPR037066">
    <property type="entry name" value="Plug_dom_sf"/>
</dbReference>
<feature type="domain" description="TonB-dependent receptor plug" evidence="12">
    <location>
        <begin position="119"/>
        <end position="227"/>
    </location>
</feature>
<dbReference type="Pfam" id="PF07715">
    <property type="entry name" value="Plug"/>
    <property type="match status" value="1"/>
</dbReference>
<dbReference type="PANTHER" id="PTHR30442:SF0">
    <property type="entry name" value="FE(3+) DICITRATE TRANSPORT PROTEIN FECA"/>
    <property type="match status" value="1"/>
</dbReference>
<dbReference type="CDD" id="cd01347">
    <property type="entry name" value="ligand_gated_channel"/>
    <property type="match status" value="1"/>
</dbReference>
<evidence type="ECO:0000256" key="3">
    <source>
        <dbReference type="ARBA" id="ARBA00022452"/>
    </source>
</evidence>
<evidence type="ECO:0000259" key="12">
    <source>
        <dbReference type="Pfam" id="PF07715"/>
    </source>
</evidence>
<keyword evidence="7 8" id="KW-0998">Cell outer membrane</keyword>
<comment type="similarity">
    <text evidence="8 9">Belongs to the TonB-dependent receptor family.</text>
</comment>
<gene>
    <name evidence="13" type="ORF">NATSA_12140</name>
</gene>
<dbReference type="EMBL" id="JAFIDN010000010">
    <property type="protein sequence ID" value="MBP3193419.1"/>
    <property type="molecule type" value="Genomic_DNA"/>
</dbReference>
<feature type="domain" description="TonB-dependent receptor-like beta-barrel" evidence="11">
    <location>
        <begin position="326"/>
        <end position="767"/>
    </location>
</feature>
<evidence type="ECO:0000313" key="13">
    <source>
        <dbReference type="EMBL" id="MBP3193419.1"/>
    </source>
</evidence>
<evidence type="ECO:0000259" key="11">
    <source>
        <dbReference type="Pfam" id="PF00593"/>
    </source>
</evidence>
<evidence type="ECO:0000256" key="4">
    <source>
        <dbReference type="ARBA" id="ARBA00022692"/>
    </source>
</evidence>
<dbReference type="RefSeq" id="WP_210512876.1">
    <property type="nucleotide sequence ID" value="NZ_JAFIDN010000010.1"/>
</dbReference>
<dbReference type="Pfam" id="PF13715">
    <property type="entry name" value="CarbopepD_reg_2"/>
    <property type="match status" value="1"/>
</dbReference>
<dbReference type="GO" id="GO:0033214">
    <property type="term" value="P:siderophore-iron import into cell"/>
    <property type="evidence" value="ECO:0007669"/>
    <property type="project" value="TreeGrafter"/>
</dbReference>
<evidence type="ECO:0000256" key="10">
    <source>
        <dbReference type="SAM" id="SignalP"/>
    </source>
</evidence>
<keyword evidence="14" id="KW-1185">Reference proteome</keyword>
<dbReference type="GO" id="GO:0009279">
    <property type="term" value="C:cell outer membrane"/>
    <property type="evidence" value="ECO:0007669"/>
    <property type="project" value="UniProtKB-SubCell"/>
</dbReference>
<evidence type="ECO:0000256" key="5">
    <source>
        <dbReference type="ARBA" id="ARBA00023077"/>
    </source>
</evidence>
<evidence type="ECO:0000256" key="2">
    <source>
        <dbReference type="ARBA" id="ARBA00022448"/>
    </source>
</evidence>
<evidence type="ECO:0000313" key="14">
    <source>
        <dbReference type="Proteomes" id="UP000673975"/>
    </source>
</evidence>
<proteinExistence type="inferred from homology"/>
<dbReference type="Gene3D" id="2.40.170.20">
    <property type="entry name" value="TonB-dependent receptor, beta-barrel domain"/>
    <property type="match status" value="1"/>
</dbReference>
<keyword evidence="6 8" id="KW-0472">Membrane</keyword>
<dbReference type="InterPro" id="IPR000531">
    <property type="entry name" value="Beta-barrel_TonB"/>
</dbReference>
<keyword evidence="3 8" id="KW-1134">Transmembrane beta strand</keyword>
<sequence length="797" mass="89190">MFITLLTFLFAFSATPQAGPTGTLEGTVTNNNNNTLPHAHVALPDINKGTITRRDGSFSISDVPAGEYRAVISHVGYDAFEKKVAISENERTRIEVRLKASYEMPQVEIVGRSPERMVRIPGSASLVTAERLEQIEPLSGTEVLRQVPGIHSVDHEGMGLRANIGIRGLDPDRSRNVLMLEDGIPVALAPYGEPEMYYTPAITRMESVEVIKGSGAIKFGPQTVGGVINYITPDPPPEPELTAYITGGERGYFTSRLGYGNTYGNSGFQITWLRRQGDNIGPLNFHLNDLSAKWKLVLGDKSVLGANLSIYDEQSNSTYVGMSQPMYESGRYHFTDLAPDDELDIRRYSANLTHDYFFSDNVRLRTSAYAYTTRRNWSRQDFDNQPVDGRQYSRVVGNEDEPFGALWFRETTGNRNREFEVIGIEPRFSARYYTGEFRNELDAGFRYLYERAFEQRVNGSIDSPKTGDIRDDEIRTGYAASGFVQNRFYATDRLTFTPGIRVEYFQYERDIMRNNFEDVSRTSSDETLAFIPGFGVNYQLGHLSSLFAGVHRGFSPPRVKDAITPAGDSEELEAEWSWSYEAGFRLSPARYLSSEVTTYYMTFENQIIPVSESAGGQGLPNATGLTNGGATEHYGLEFLVRLTPFITEETGITPEFEIGGTWSRASFSEDRFVSSDGEIVNVKGNELPYAPEWSGFSQLSMRHETGVSGYIKATYTGEQFGDVLNRTGPTGNGREGMLDSYTVLDAGLRYQLPFDYDSSVSVTIRNLTDERYISSRRPQGIRMGLPRMITFGIDLKI</sequence>
<feature type="signal peptide" evidence="10">
    <location>
        <begin position="1"/>
        <end position="18"/>
    </location>
</feature>
<evidence type="ECO:0000256" key="6">
    <source>
        <dbReference type="ARBA" id="ARBA00023136"/>
    </source>
</evidence>
<dbReference type="InterPro" id="IPR039426">
    <property type="entry name" value="TonB-dep_rcpt-like"/>
</dbReference>
<accession>A0A8J7UXK1</accession>
<dbReference type="Gene3D" id="2.60.40.1120">
    <property type="entry name" value="Carboxypeptidase-like, regulatory domain"/>
    <property type="match status" value="1"/>
</dbReference>
<dbReference type="Proteomes" id="UP000673975">
    <property type="component" value="Unassembled WGS sequence"/>
</dbReference>